<evidence type="ECO:0000256" key="1">
    <source>
        <dbReference type="SAM" id="MobiDB-lite"/>
    </source>
</evidence>
<feature type="transmembrane region" description="Helical" evidence="2">
    <location>
        <begin position="12"/>
        <end position="30"/>
    </location>
</feature>
<protein>
    <submittedName>
        <fullName evidence="3">Uncharacterized protein</fullName>
    </submittedName>
</protein>
<keyword evidence="2" id="KW-0472">Membrane</keyword>
<reference evidence="3 4" key="1">
    <citation type="journal article" date="2015" name="PLoS Negl. Trop. Dis.">
        <title>Distribution of Plasmids in Distinct Leptospira Pathogenic Species.</title>
        <authorList>
            <person name="Wang Y."/>
            <person name="Zhuang X."/>
            <person name="Zhong Y."/>
            <person name="Zhang C."/>
            <person name="Zhang Y."/>
            <person name="Zeng L."/>
            <person name="Zhu Y."/>
            <person name="He P."/>
            <person name="Dong K."/>
            <person name="Pal U."/>
            <person name="Guo X."/>
            <person name="Qin J."/>
        </authorList>
    </citation>
    <scope>NUCLEOTIDE SEQUENCE [LARGE SCALE GENOMIC DNA]</scope>
    <source>
        <strain evidence="3 4">56604</strain>
    </source>
</reference>
<name>A0A0E3B3Z4_LEPBO</name>
<dbReference type="EMBL" id="CP012029">
    <property type="protein sequence ID" value="ALO24542.1"/>
    <property type="molecule type" value="Genomic_DNA"/>
</dbReference>
<organism evidence="3">
    <name type="scientific">Leptospira borgpetersenii serovar Ballum</name>
    <dbReference type="NCBI Taxonomy" id="280505"/>
    <lineage>
        <taxon>Bacteria</taxon>
        <taxon>Pseudomonadati</taxon>
        <taxon>Spirochaetota</taxon>
        <taxon>Spirochaetia</taxon>
        <taxon>Leptospirales</taxon>
        <taxon>Leptospiraceae</taxon>
        <taxon>Leptospira</taxon>
    </lineage>
</organism>
<evidence type="ECO:0000313" key="3">
    <source>
        <dbReference type="EMBL" id="ALO24542.1"/>
    </source>
</evidence>
<feature type="compositionally biased region" description="Basic and acidic residues" evidence="1">
    <location>
        <begin position="133"/>
        <end position="145"/>
    </location>
</feature>
<feature type="region of interest" description="Disordered" evidence="1">
    <location>
        <begin position="132"/>
        <end position="153"/>
    </location>
</feature>
<dbReference type="AlphaFoldDB" id="A0A0E3B3Z4"/>
<dbReference type="PATRIC" id="fig|280505.15.peg.169"/>
<evidence type="ECO:0000256" key="2">
    <source>
        <dbReference type="SAM" id="Phobius"/>
    </source>
</evidence>
<gene>
    <name evidence="3" type="ORF">LBBP_00175</name>
</gene>
<keyword evidence="2" id="KW-1133">Transmembrane helix</keyword>
<proteinExistence type="predicted"/>
<keyword evidence="2" id="KW-0812">Transmembrane</keyword>
<accession>A0A0E3B3Z4</accession>
<sequence>MEKAYLSLLNSFFFLIFVFINPKSFLAFKINTHKLKQAFRQNCPFWTWKTWVRCEAFTTKQENQQKELRSCPFRGLRTDELRFARSRQRTERDGVILHHEFRMQFAKTEKRTKEATLAKRIAFRRKAFSPLSSERRNECPQRNDQNRVFNEQF</sequence>
<dbReference type="Proteomes" id="UP000058857">
    <property type="component" value="Chromosome 1"/>
</dbReference>
<evidence type="ECO:0000313" key="4">
    <source>
        <dbReference type="Proteomes" id="UP000058857"/>
    </source>
</evidence>